<sequence length="64" mass="6662">MLFHVPVVIALAAITLFLHRKGSMKPTHGLACGAFGFYLADTSFAGSIHAASADLFGMIGQLGL</sequence>
<dbReference type="EMBL" id="JADKYB010000017">
    <property type="protein sequence ID" value="MBM9508273.1"/>
    <property type="molecule type" value="Genomic_DNA"/>
</dbReference>
<protein>
    <submittedName>
        <fullName evidence="1">DUF2304 domain-containing protein</fullName>
    </submittedName>
</protein>
<accession>A0ABS2TY44</accession>
<reference evidence="1 2" key="1">
    <citation type="submission" date="2021-01" db="EMBL/GenBank/DDBJ databases">
        <title>Streptomyces acididurans sp. nov., isolated from a peat swamp forest soil.</title>
        <authorList>
            <person name="Chantavorakit T."/>
            <person name="Duangmal K."/>
        </authorList>
    </citation>
    <scope>NUCLEOTIDE SEQUENCE [LARGE SCALE GENOMIC DNA]</scope>
    <source>
        <strain evidence="1 2">KK5PA1</strain>
    </source>
</reference>
<dbReference type="Proteomes" id="UP000749040">
    <property type="component" value="Unassembled WGS sequence"/>
</dbReference>
<proteinExistence type="predicted"/>
<gene>
    <name evidence="1" type="ORF">ITX44_27700</name>
</gene>
<comment type="caution">
    <text evidence="1">The sequence shown here is derived from an EMBL/GenBank/DDBJ whole genome shotgun (WGS) entry which is preliminary data.</text>
</comment>
<name>A0ABS2TY44_9ACTN</name>
<dbReference type="RefSeq" id="WP_205360150.1">
    <property type="nucleotide sequence ID" value="NZ_JADKYB010000017.1"/>
</dbReference>
<keyword evidence="2" id="KW-1185">Reference proteome</keyword>
<organism evidence="1 2">
    <name type="scientific">Actinacidiphila acididurans</name>
    <dbReference type="NCBI Taxonomy" id="2784346"/>
    <lineage>
        <taxon>Bacteria</taxon>
        <taxon>Bacillati</taxon>
        <taxon>Actinomycetota</taxon>
        <taxon>Actinomycetes</taxon>
        <taxon>Kitasatosporales</taxon>
        <taxon>Streptomycetaceae</taxon>
        <taxon>Actinacidiphila</taxon>
    </lineage>
</organism>
<evidence type="ECO:0000313" key="1">
    <source>
        <dbReference type="EMBL" id="MBM9508273.1"/>
    </source>
</evidence>
<evidence type="ECO:0000313" key="2">
    <source>
        <dbReference type="Proteomes" id="UP000749040"/>
    </source>
</evidence>